<feature type="chain" id="PRO_5021779820" evidence="2">
    <location>
        <begin position="21"/>
        <end position="890"/>
    </location>
</feature>
<dbReference type="OrthoDB" id="5427780at2"/>
<reference evidence="5 6" key="1">
    <citation type="submission" date="2017-05" db="EMBL/GenBank/DDBJ databases">
        <authorList>
            <person name="Varghese N."/>
            <person name="Submissions S."/>
        </authorList>
    </citation>
    <scope>NUCLEOTIDE SEQUENCE [LARGE SCALE GENOMIC DNA]</scope>
    <source>
        <strain evidence="5 6">DSM 16304</strain>
    </source>
</reference>
<evidence type="ECO:0000256" key="2">
    <source>
        <dbReference type="SAM" id="SignalP"/>
    </source>
</evidence>
<feature type="domain" description="Doubled CXXCH motif" evidence="3">
    <location>
        <begin position="187"/>
        <end position="219"/>
    </location>
</feature>
<dbReference type="InterPro" id="IPR036280">
    <property type="entry name" value="Multihaem_cyt_sf"/>
</dbReference>
<dbReference type="InterPro" id="IPR051829">
    <property type="entry name" value="Multiheme_Cytochr_ET"/>
</dbReference>
<feature type="signal peptide" evidence="2">
    <location>
        <begin position="1"/>
        <end position="20"/>
    </location>
</feature>
<sequence>MRKSLLLLLSILVAPNVSEAKLKKSMKKECLVCHENWLLESKIKSPNLLTTESYRAADKLMCLTCHDGSMADDRLTFLGFKHFSHPVNKKVPEDFKMPKGFPLQNGRLYCGTCHTPHTKTGSEKKLDYTFMREPNVNSSLCMKCHKENEEHGRNHPIFKEEREPLKLEYALKIEKLGGKLTDDGKVRCESCHSAHRGRAKNALIERADNSLLCSVCHIENVNSKEHPNFRNHPIHKKLPKNADVSFFKENKAVTKSVECMTCHKVHKEENKHLLVANERKLCILCHVSEKPVLKTKHNISDKGCSSCHIAHKAKGRKLWSREIPEDAFDYAALIEARGKTDILCLSCHYPEHVINGKEVETVGTLTHPTGKKVEGKVKLPLPGGRLACTTCHDPHHSFNNNPKGKFLRKERVSLCITCHREEADVKRGAHGEIDKKRWKKGDCAACHNVHKAKGGYLSRVVYGEISPMEPPVDGFCLACHDPEGMAKHKVKESIFNEHPVGVDNPTDKLPGRKVSCATCHNPHTHKEELLRIPVRENSKLCITCHTDENLTNSSHDILKNRNVKLSEKEREEIVKHGSCSICHTPHNPKFKVLWSRKPGKGETIGERLCSSCHSKGGLAEDRTIGRFSHPIGEKVTEKNRSMILNSRLPLVNQMTGHVAKRGEKGVFDCATCHDPHNGADKKRLIRYTLEGDSLLCTACHRAESKVIGTDHDMRVVNKNFKNALGKVVLKDGVCSACHVPHKAKDKLLWATDIKEISGNRMSDYCLTCHSKSGVAKDKVVKFYYHPKKDVTVRSFDRPGREGDWPIFDKNGKRVLAGGEITCETCHDPHVWSKWEKKPPMKPVEGSALNSFLRNRDLKGSICVDCHGLDALFRYKMFHWKKAHSKKPSYR</sequence>
<feature type="domain" description="Doubled CXXCH motif" evidence="3">
    <location>
        <begin position="729"/>
        <end position="771"/>
    </location>
</feature>
<dbReference type="Pfam" id="PF22113">
    <property type="entry name" value="Mtrc-MtrF_II-IV_dom"/>
    <property type="match status" value="1"/>
</dbReference>
<keyword evidence="6" id="KW-1185">Reference proteome</keyword>
<dbReference type="Pfam" id="PF09699">
    <property type="entry name" value="Paired_CXXCH_1"/>
    <property type="match status" value="5"/>
</dbReference>
<dbReference type="PANTHER" id="PTHR35038">
    <property type="entry name" value="DISSIMILATORY SULFITE REDUCTASE SIRA"/>
    <property type="match status" value="1"/>
</dbReference>
<evidence type="ECO:0000259" key="4">
    <source>
        <dbReference type="Pfam" id="PF22113"/>
    </source>
</evidence>
<dbReference type="PANTHER" id="PTHR35038:SF6">
    <property type="entry name" value="SURFACE LOCALIZED DECAHEME CYTOCHROME C LIPOPROTEIN"/>
    <property type="match status" value="1"/>
</dbReference>
<dbReference type="RefSeq" id="WP_142933453.1">
    <property type="nucleotide sequence ID" value="NZ_FXTM01000001.1"/>
</dbReference>
<dbReference type="GO" id="GO:0016491">
    <property type="term" value="F:oxidoreductase activity"/>
    <property type="evidence" value="ECO:0007669"/>
    <property type="project" value="TreeGrafter"/>
</dbReference>
<feature type="domain" description="Outer membrane cytochrome MtrC/MtrF-like" evidence="4">
    <location>
        <begin position="387"/>
        <end position="525"/>
    </location>
</feature>
<dbReference type="InterPro" id="IPR054337">
    <property type="entry name" value="Mtrc-MtrF-like_dom_II/IV"/>
</dbReference>
<dbReference type="Proteomes" id="UP000317315">
    <property type="component" value="Unassembled WGS sequence"/>
</dbReference>
<dbReference type="EMBL" id="FXTM01000001">
    <property type="protein sequence ID" value="SMO33434.1"/>
    <property type="molecule type" value="Genomic_DNA"/>
</dbReference>
<protein>
    <submittedName>
        <fullName evidence="5">Doubled CXXCH domain-containing protein</fullName>
    </submittedName>
</protein>
<name>A0A521AF26_9BACT</name>
<keyword evidence="1 2" id="KW-0732">Signal</keyword>
<proteinExistence type="predicted"/>
<evidence type="ECO:0000256" key="1">
    <source>
        <dbReference type="ARBA" id="ARBA00022729"/>
    </source>
</evidence>
<feature type="domain" description="Doubled CXXCH motif" evidence="3">
    <location>
        <begin position="668"/>
        <end position="703"/>
    </location>
</feature>
<dbReference type="SUPFAM" id="SSF48695">
    <property type="entry name" value="Multiheme cytochromes"/>
    <property type="match status" value="4"/>
</dbReference>
<dbReference type="Gene3D" id="1.10.1130.10">
    <property type="entry name" value="Flavocytochrome C3, Chain A"/>
    <property type="match status" value="4"/>
</dbReference>
<gene>
    <name evidence="5" type="ORF">SAMN06269117_10192</name>
</gene>
<organism evidence="5 6">
    <name type="scientific">Balnearium lithotrophicum</name>
    <dbReference type="NCBI Taxonomy" id="223788"/>
    <lineage>
        <taxon>Bacteria</taxon>
        <taxon>Pseudomonadati</taxon>
        <taxon>Aquificota</taxon>
        <taxon>Aquificia</taxon>
        <taxon>Desulfurobacteriales</taxon>
        <taxon>Desulfurobacteriaceae</taxon>
        <taxon>Balnearium</taxon>
    </lineage>
</organism>
<dbReference type="InterPro" id="IPR010177">
    <property type="entry name" value="Paired_CXXCH_1"/>
</dbReference>
<evidence type="ECO:0000313" key="6">
    <source>
        <dbReference type="Proteomes" id="UP000317315"/>
    </source>
</evidence>
<dbReference type="NCBIfam" id="TIGR01905">
    <property type="entry name" value="paired_CXXCH_1"/>
    <property type="match status" value="2"/>
</dbReference>
<evidence type="ECO:0000259" key="3">
    <source>
        <dbReference type="Pfam" id="PF09699"/>
    </source>
</evidence>
<feature type="domain" description="Doubled CXXCH motif" evidence="3">
    <location>
        <begin position="254"/>
        <end position="289"/>
    </location>
</feature>
<dbReference type="AlphaFoldDB" id="A0A521AF26"/>
<feature type="domain" description="Doubled CXXCH motif" evidence="3">
    <location>
        <begin position="574"/>
        <end position="615"/>
    </location>
</feature>
<accession>A0A521AF26</accession>
<evidence type="ECO:0000313" key="5">
    <source>
        <dbReference type="EMBL" id="SMO33434.1"/>
    </source>
</evidence>